<evidence type="ECO:0000256" key="7">
    <source>
        <dbReference type="ARBA" id="ARBA00023136"/>
    </source>
</evidence>
<evidence type="ECO:0000256" key="6">
    <source>
        <dbReference type="ARBA" id="ARBA00022989"/>
    </source>
</evidence>
<keyword evidence="7 8" id="KW-0472">Membrane</keyword>
<evidence type="ECO:0000313" key="10">
    <source>
        <dbReference type="Proteomes" id="UP000325517"/>
    </source>
</evidence>
<dbReference type="SUPFAM" id="SSF81345">
    <property type="entry name" value="ABC transporter involved in vitamin B12 uptake, BtuC"/>
    <property type="match status" value="1"/>
</dbReference>
<dbReference type="EMBL" id="CP031223">
    <property type="protein sequence ID" value="QFG01080.1"/>
    <property type="molecule type" value="Genomic_DNA"/>
</dbReference>
<dbReference type="GO" id="GO:0022857">
    <property type="term" value="F:transmembrane transporter activity"/>
    <property type="evidence" value="ECO:0007669"/>
    <property type="project" value="InterPro"/>
</dbReference>
<feature type="transmembrane region" description="Helical" evidence="8">
    <location>
        <begin position="300"/>
        <end position="319"/>
    </location>
</feature>
<accession>A0A5J6SU36</accession>
<proteinExistence type="inferred from homology"/>
<feature type="transmembrane region" description="Helical" evidence="8">
    <location>
        <begin position="107"/>
        <end position="130"/>
    </location>
</feature>
<dbReference type="InterPro" id="IPR000522">
    <property type="entry name" value="ABC_transptr_permease_BtuC"/>
</dbReference>
<dbReference type="PANTHER" id="PTHR30472:SF25">
    <property type="entry name" value="ABC TRANSPORTER PERMEASE PROTEIN MJ0876-RELATED"/>
    <property type="match status" value="1"/>
</dbReference>
<evidence type="ECO:0000256" key="5">
    <source>
        <dbReference type="ARBA" id="ARBA00022692"/>
    </source>
</evidence>
<dbReference type="RefSeq" id="WP_151701944.1">
    <property type="nucleotide sequence ID" value="NZ_CP031223.1"/>
</dbReference>
<dbReference type="OrthoDB" id="9811721at2"/>
<dbReference type="Gene3D" id="1.10.3470.10">
    <property type="entry name" value="ABC transporter involved in vitamin B12 uptake, BtuC"/>
    <property type="match status" value="1"/>
</dbReference>
<keyword evidence="10" id="KW-1185">Reference proteome</keyword>
<dbReference type="GO" id="GO:0033214">
    <property type="term" value="P:siderophore-iron import into cell"/>
    <property type="evidence" value="ECO:0007669"/>
    <property type="project" value="TreeGrafter"/>
</dbReference>
<dbReference type="CDD" id="cd06550">
    <property type="entry name" value="TM_ABC_iron-siderophores_like"/>
    <property type="match status" value="1"/>
</dbReference>
<evidence type="ECO:0000313" key="9">
    <source>
        <dbReference type="EMBL" id="QFG01080.1"/>
    </source>
</evidence>
<protein>
    <submittedName>
        <fullName evidence="9">Iron ABC transporter permease</fullName>
    </submittedName>
</protein>
<feature type="transmembrane region" description="Helical" evidence="8">
    <location>
        <begin position="232"/>
        <end position="257"/>
    </location>
</feature>
<dbReference type="PANTHER" id="PTHR30472">
    <property type="entry name" value="FERRIC ENTEROBACTIN TRANSPORT SYSTEM PERMEASE PROTEIN"/>
    <property type="match status" value="1"/>
</dbReference>
<evidence type="ECO:0000256" key="3">
    <source>
        <dbReference type="ARBA" id="ARBA00022448"/>
    </source>
</evidence>
<sequence length="327" mass="34804">MIGYILSITALVVAIWLGVSVGSVKVPISTLWDTGADKIATNIVWKIRMPRVVLAGLVGASLAIAGAAFQALFKNPLADPYTLGVSSGASVGAVATLFFGISVPFLGIYTLPVFSMIGALVTMLLVMSFAKLVDRSMKMETIILTGIIFSSFLGSVISLMIALTGEELRQIIGWLLGSVSMRGWSFVQMALPFMIIGALLLGLNTRELNAMLFGEERAKHLGVNVKRRKMMILIGGSMLTGTAVAVSGTIGFVGLVVPHMTRLLFGSDNRHVLPLSFINGAALLIVCDLVSRTIISPTELPIGVITAFIGAPVFAFIFFRQRKKGGI</sequence>
<evidence type="ECO:0000256" key="2">
    <source>
        <dbReference type="ARBA" id="ARBA00007935"/>
    </source>
</evidence>
<keyword evidence="4" id="KW-1003">Cell membrane</keyword>
<dbReference type="FunFam" id="1.10.3470.10:FF:000001">
    <property type="entry name" value="Vitamin B12 ABC transporter permease BtuC"/>
    <property type="match status" value="1"/>
</dbReference>
<organism evidence="9 10">
    <name type="scientific">Psychrobacillus glaciei</name>
    <dbReference type="NCBI Taxonomy" id="2283160"/>
    <lineage>
        <taxon>Bacteria</taxon>
        <taxon>Bacillati</taxon>
        <taxon>Bacillota</taxon>
        <taxon>Bacilli</taxon>
        <taxon>Bacillales</taxon>
        <taxon>Bacillaceae</taxon>
        <taxon>Psychrobacillus</taxon>
    </lineage>
</organism>
<evidence type="ECO:0000256" key="4">
    <source>
        <dbReference type="ARBA" id="ARBA00022475"/>
    </source>
</evidence>
<gene>
    <name evidence="9" type="ORF">PB01_03180</name>
</gene>
<dbReference type="Pfam" id="PF01032">
    <property type="entry name" value="FecCD"/>
    <property type="match status" value="1"/>
</dbReference>
<comment type="similarity">
    <text evidence="2">Belongs to the binding-protein-dependent transport system permease family. FecCD subfamily.</text>
</comment>
<dbReference type="KEGG" id="psyo:PB01_03180"/>
<name>A0A5J6SU36_9BACI</name>
<feature type="transmembrane region" description="Helical" evidence="8">
    <location>
        <begin position="52"/>
        <end position="73"/>
    </location>
</feature>
<comment type="subcellular location">
    <subcellularLocation>
        <location evidence="1">Cell membrane</location>
        <topology evidence="1">Multi-pass membrane protein</topology>
    </subcellularLocation>
</comment>
<keyword evidence="3" id="KW-0813">Transport</keyword>
<keyword evidence="5 8" id="KW-0812">Transmembrane</keyword>
<dbReference type="AlphaFoldDB" id="A0A5J6SU36"/>
<dbReference type="GO" id="GO:0005886">
    <property type="term" value="C:plasma membrane"/>
    <property type="evidence" value="ECO:0007669"/>
    <property type="project" value="UniProtKB-SubCell"/>
</dbReference>
<dbReference type="Proteomes" id="UP000325517">
    <property type="component" value="Chromosome"/>
</dbReference>
<dbReference type="InterPro" id="IPR037294">
    <property type="entry name" value="ABC_BtuC-like"/>
</dbReference>
<feature type="transmembrane region" description="Helical" evidence="8">
    <location>
        <begin position="142"/>
        <end position="163"/>
    </location>
</feature>
<keyword evidence="6 8" id="KW-1133">Transmembrane helix</keyword>
<evidence type="ECO:0000256" key="1">
    <source>
        <dbReference type="ARBA" id="ARBA00004651"/>
    </source>
</evidence>
<reference evidence="9 10" key="1">
    <citation type="submission" date="2018-07" db="EMBL/GenBank/DDBJ databases">
        <title>Complete genome sequence of Psychrobacillus sp. PB01, isolated from iceberg, and comparative genome analysis of Psychrobacillus strains.</title>
        <authorList>
            <person name="Lee P.C."/>
        </authorList>
    </citation>
    <scope>NUCLEOTIDE SEQUENCE [LARGE SCALE GENOMIC DNA]</scope>
    <source>
        <strain evidence="9 10">PB01</strain>
    </source>
</reference>
<feature type="transmembrane region" description="Helical" evidence="8">
    <location>
        <begin position="183"/>
        <end position="203"/>
    </location>
</feature>
<evidence type="ECO:0000256" key="8">
    <source>
        <dbReference type="SAM" id="Phobius"/>
    </source>
</evidence>
<feature type="transmembrane region" description="Helical" evidence="8">
    <location>
        <begin position="80"/>
        <end position="101"/>
    </location>
</feature>